<dbReference type="InterPro" id="IPR016131">
    <property type="entry name" value="Haemerythrin_Fe_BS"/>
</dbReference>
<comment type="similarity">
    <text evidence="1">Belongs to the hemerythrin family.</text>
</comment>
<accession>A0ABZ3HD03</accession>
<dbReference type="InterPro" id="IPR050669">
    <property type="entry name" value="Hemerythrin"/>
</dbReference>
<dbReference type="EMBL" id="CP147920">
    <property type="protein sequence ID" value="XAU16209.1"/>
    <property type="molecule type" value="Genomic_DNA"/>
</dbReference>
<keyword evidence="7" id="KW-1185">Reference proteome</keyword>
<dbReference type="RefSeq" id="WP_345971343.1">
    <property type="nucleotide sequence ID" value="NZ_CP147920.1"/>
</dbReference>
<dbReference type="Gene3D" id="1.20.120.50">
    <property type="entry name" value="Hemerythrin-like"/>
    <property type="match status" value="1"/>
</dbReference>
<evidence type="ECO:0000256" key="2">
    <source>
        <dbReference type="ARBA" id="ARBA00022621"/>
    </source>
</evidence>
<evidence type="ECO:0000259" key="5">
    <source>
        <dbReference type="Pfam" id="PF01814"/>
    </source>
</evidence>
<dbReference type="NCBIfam" id="TIGR02481">
    <property type="entry name" value="hemeryth_dom"/>
    <property type="match status" value="1"/>
</dbReference>
<dbReference type="PANTHER" id="PTHR37164:SF1">
    <property type="entry name" value="BACTERIOHEMERYTHRIN"/>
    <property type="match status" value="1"/>
</dbReference>
<protein>
    <submittedName>
        <fullName evidence="6">Hemerythrin family protein</fullName>
    </submittedName>
</protein>
<dbReference type="CDD" id="cd12107">
    <property type="entry name" value="Hemerythrin"/>
    <property type="match status" value="1"/>
</dbReference>
<dbReference type="PROSITE" id="PS00550">
    <property type="entry name" value="HEMERYTHRINS"/>
    <property type="match status" value="1"/>
</dbReference>
<dbReference type="PANTHER" id="PTHR37164">
    <property type="entry name" value="BACTERIOHEMERYTHRIN"/>
    <property type="match status" value="1"/>
</dbReference>
<evidence type="ECO:0000313" key="7">
    <source>
        <dbReference type="Proteomes" id="UP001447842"/>
    </source>
</evidence>
<keyword evidence="4" id="KW-0408">Iron</keyword>
<organism evidence="6 7">
    <name type="scientific">Sulfurimonas diazotrophicus</name>
    <dbReference type="NCBI Taxonomy" id="3131939"/>
    <lineage>
        <taxon>Bacteria</taxon>
        <taxon>Pseudomonadati</taxon>
        <taxon>Campylobacterota</taxon>
        <taxon>Epsilonproteobacteria</taxon>
        <taxon>Campylobacterales</taxon>
        <taxon>Sulfurimonadaceae</taxon>
        <taxon>Sulfurimonas</taxon>
    </lineage>
</organism>
<evidence type="ECO:0000256" key="1">
    <source>
        <dbReference type="ARBA" id="ARBA00010587"/>
    </source>
</evidence>
<name>A0ABZ3HD03_9BACT</name>
<proteinExistence type="inferred from homology"/>
<keyword evidence="3" id="KW-0479">Metal-binding</keyword>
<keyword evidence="2" id="KW-0813">Transport</keyword>
<evidence type="ECO:0000313" key="6">
    <source>
        <dbReference type="EMBL" id="XAU16209.1"/>
    </source>
</evidence>
<reference evidence="6 7" key="1">
    <citation type="submission" date="2024-03" db="EMBL/GenBank/DDBJ databases">
        <title>Sulfurimonas sp. HSL3-1.</title>
        <authorList>
            <person name="Wang S."/>
        </authorList>
    </citation>
    <scope>NUCLEOTIDE SEQUENCE [LARGE SCALE GENOMIC DNA]</scope>
    <source>
        <strain evidence="6 7">HSL3-1</strain>
    </source>
</reference>
<dbReference type="SUPFAM" id="SSF47188">
    <property type="entry name" value="Hemerythrin-like"/>
    <property type="match status" value="1"/>
</dbReference>
<dbReference type="InterPro" id="IPR012827">
    <property type="entry name" value="Hemerythrin_metal-bd"/>
</dbReference>
<dbReference type="InterPro" id="IPR035938">
    <property type="entry name" value="Hemerythrin-like_sf"/>
</dbReference>
<dbReference type="InterPro" id="IPR012312">
    <property type="entry name" value="Hemerythrin-like"/>
</dbReference>
<evidence type="ECO:0000256" key="4">
    <source>
        <dbReference type="ARBA" id="ARBA00023004"/>
    </source>
</evidence>
<feature type="domain" description="Hemerythrin-like" evidence="5">
    <location>
        <begin position="13"/>
        <end position="124"/>
    </location>
</feature>
<dbReference type="Proteomes" id="UP001447842">
    <property type="component" value="Chromosome"/>
</dbReference>
<gene>
    <name evidence="6" type="ORF">WCY31_05740</name>
</gene>
<sequence length="135" mass="15616">MIAFAELPKVAFNEMNTVHAEEVEQLNHIETLLDTGAPETALSQALEALFFHTREHFANEEHLMREVGFPAFEMHKAEHDRALNAFQLVMMEWRNRNDDEIIRDYICTDTPQWLQQHIATMDTVTANFIAMVKGS</sequence>
<keyword evidence="2" id="KW-0561">Oxygen transport</keyword>
<evidence type="ECO:0000256" key="3">
    <source>
        <dbReference type="ARBA" id="ARBA00022723"/>
    </source>
</evidence>
<dbReference type="Pfam" id="PF01814">
    <property type="entry name" value="Hemerythrin"/>
    <property type="match status" value="1"/>
</dbReference>